<dbReference type="Proteomes" id="UP000295565">
    <property type="component" value="Unassembled WGS sequence"/>
</dbReference>
<comment type="catalytic activity">
    <reaction evidence="9">
        <text>alpha-D-glucose 1-phosphate + ATP + H(+) = ADP-alpha-D-glucose + diphosphate</text>
        <dbReference type="Rhea" id="RHEA:12120"/>
        <dbReference type="ChEBI" id="CHEBI:15378"/>
        <dbReference type="ChEBI" id="CHEBI:30616"/>
        <dbReference type="ChEBI" id="CHEBI:33019"/>
        <dbReference type="ChEBI" id="CHEBI:57498"/>
        <dbReference type="ChEBI" id="CHEBI:58601"/>
        <dbReference type="EC" id="2.7.7.27"/>
    </reaction>
</comment>
<accession>A0A4R1KFA3</accession>
<dbReference type="GO" id="GO:0005978">
    <property type="term" value="P:glycogen biosynthetic process"/>
    <property type="evidence" value="ECO:0007669"/>
    <property type="project" value="UniProtKB-UniRule"/>
</dbReference>
<evidence type="ECO:0000256" key="7">
    <source>
        <dbReference type="ARBA" id="ARBA00023056"/>
    </source>
</evidence>
<protein>
    <recommendedName>
        <fullName evidence="9">Glucose-1-phosphate adenylyltransferase</fullName>
        <ecNumber evidence="9">2.7.7.27</ecNumber>
    </recommendedName>
    <alternativeName>
        <fullName evidence="9">ADP-glucose pyrophosphorylase</fullName>
        <shortName evidence="9">ADPGlc PPase</shortName>
    </alternativeName>
    <alternativeName>
        <fullName evidence="9">ADP-glucose synthase</fullName>
    </alternativeName>
</protein>
<evidence type="ECO:0000256" key="1">
    <source>
        <dbReference type="ARBA" id="ARBA00010443"/>
    </source>
</evidence>
<dbReference type="AlphaFoldDB" id="A0A4R1KFA3"/>
<dbReference type="Pfam" id="PF00483">
    <property type="entry name" value="NTP_transferase"/>
    <property type="match status" value="1"/>
</dbReference>
<feature type="binding site" evidence="9">
    <location>
        <position position="209"/>
    </location>
    <ligand>
        <name>alpha-D-glucose 1-phosphate</name>
        <dbReference type="ChEBI" id="CHEBI:58601"/>
    </ligand>
</feature>
<evidence type="ECO:0000256" key="2">
    <source>
        <dbReference type="ARBA" id="ARBA00022600"/>
    </source>
</evidence>
<feature type="binding site" evidence="9">
    <location>
        <begin position="191"/>
        <end position="192"/>
    </location>
    <ligand>
        <name>alpha-D-glucose 1-phosphate</name>
        <dbReference type="ChEBI" id="CHEBI:58601"/>
    </ligand>
</feature>
<dbReference type="Gene3D" id="3.90.550.10">
    <property type="entry name" value="Spore Coat Polysaccharide Biosynthesis Protein SpsA, Chain A"/>
    <property type="match status" value="1"/>
</dbReference>
<evidence type="ECO:0000256" key="9">
    <source>
        <dbReference type="HAMAP-Rule" id="MF_00624"/>
    </source>
</evidence>
<evidence type="ECO:0000256" key="3">
    <source>
        <dbReference type="ARBA" id="ARBA00022679"/>
    </source>
</evidence>
<dbReference type="GO" id="GO:0008878">
    <property type="term" value="F:glucose-1-phosphate adenylyltransferase activity"/>
    <property type="evidence" value="ECO:0007669"/>
    <property type="project" value="UniProtKB-UniRule"/>
</dbReference>
<dbReference type="CDD" id="cd02508">
    <property type="entry name" value="ADP_Glucose_PP"/>
    <property type="match status" value="1"/>
</dbReference>
<evidence type="ECO:0000259" key="11">
    <source>
        <dbReference type="Pfam" id="PF24894"/>
    </source>
</evidence>
<keyword evidence="3 9" id="KW-0808">Transferase</keyword>
<comment type="similarity">
    <text evidence="1 9">Belongs to the bacterial/plant glucose-1-phosphate adenylyltransferase family.</text>
</comment>
<gene>
    <name evidence="9" type="primary">glgC</name>
    <name evidence="12" type="ORF">EV690_0251</name>
</gene>
<reference evidence="12 13" key="1">
    <citation type="submission" date="2019-03" db="EMBL/GenBank/DDBJ databases">
        <title>Genomic Encyclopedia of Type Strains, Phase IV (KMG-IV): sequencing the most valuable type-strain genomes for metagenomic binning, comparative biology and taxonomic classification.</title>
        <authorList>
            <person name="Goeker M."/>
        </authorList>
    </citation>
    <scope>NUCLEOTIDE SEQUENCE [LARGE SCALE GENOMIC DNA]</scope>
    <source>
        <strain evidence="12 13">DSM 18577</strain>
    </source>
</reference>
<comment type="pathway">
    <text evidence="9">Glycan biosynthesis; glycogen biosynthesis.</text>
</comment>
<feature type="site" description="Could play a key role in the communication between the regulatory and the substrate sites" evidence="9">
    <location>
        <position position="72"/>
    </location>
</feature>
<dbReference type="SUPFAM" id="SSF51161">
    <property type="entry name" value="Trimeric LpxA-like enzymes"/>
    <property type="match status" value="1"/>
</dbReference>
<dbReference type="InterPro" id="IPR011831">
    <property type="entry name" value="ADP-Glc_PPase"/>
</dbReference>
<evidence type="ECO:0000313" key="13">
    <source>
        <dbReference type="Proteomes" id="UP000295565"/>
    </source>
</evidence>
<keyword evidence="8 9" id="KW-0119">Carbohydrate metabolism</keyword>
<keyword evidence="7 9" id="KW-0320">Glycogen biosynthesis</keyword>
<evidence type="ECO:0000256" key="8">
    <source>
        <dbReference type="ARBA" id="ARBA00023277"/>
    </source>
</evidence>
<organism evidence="12 13">
    <name type="scientific">Celerinatantimonas diazotrophica</name>
    <dbReference type="NCBI Taxonomy" id="412034"/>
    <lineage>
        <taxon>Bacteria</taxon>
        <taxon>Pseudomonadati</taxon>
        <taxon>Pseudomonadota</taxon>
        <taxon>Gammaproteobacteria</taxon>
        <taxon>Celerinatantimonadaceae</taxon>
        <taxon>Celerinatantimonas</taxon>
    </lineage>
</organism>
<dbReference type="NCBIfam" id="NF002023">
    <property type="entry name" value="PRK00844.1"/>
    <property type="match status" value="1"/>
</dbReference>
<keyword evidence="13" id="KW-1185">Reference proteome</keyword>
<keyword evidence="5 9" id="KW-0547">Nucleotide-binding</keyword>
<dbReference type="NCBIfam" id="TIGR02091">
    <property type="entry name" value="glgC"/>
    <property type="match status" value="1"/>
</dbReference>
<dbReference type="GO" id="GO:0005524">
    <property type="term" value="F:ATP binding"/>
    <property type="evidence" value="ECO:0007669"/>
    <property type="project" value="UniProtKB-KW"/>
</dbReference>
<comment type="caution">
    <text evidence="12">The sequence shown here is derived from an EMBL/GenBank/DDBJ whole genome shotgun (WGS) entry which is preliminary data.</text>
</comment>
<evidence type="ECO:0000256" key="5">
    <source>
        <dbReference type="ARBA" id="ARBA00022741"/>
    </source>
</evidence>
<name>A0A4R1KFA3_9GAMM</name>
<keyword evidence="4 9" id="KW-0548">Nucleotidyltransferase</keyword>
<dbReference type="SUPFAM" id="SSF53448">
    <property type="entry name" value="Nucleotide-diphospho-sugar transferases"/>
    <property type="match status" value="1"/>
</dbReference>
<dbReference type="InterPro" id="IPR056818">
    <property type="entry name" value="GlmU/GlgC-like_hexapep"/>
</dbReference>
<feature type="binding site" evidence="9">
    <location>
        <position position="111"/>
    </location>
    <ligand>
        <name>alpha-D-glucose 1-phosphate</name>
        <dbReference type="ChEBI" id="CHEBI:58601"/>
    </ligand>
</feature>
<proteinExistence type="inferred from homology"/>
<sequence>MSENRYSHLSSNQLIRRTTAMVLAGGKGTRLRDLTNRVAKPAISFGGKYRIIDFTLSNCVNSGIRRIGILTQYMAQDLIMHLQHGWQFFHSALDEQISIIPAQQRTGEEWYRGTADAVYQNLDLIDSNRFDRVLILGGDHVYKMDYSRMVNFHAENDAEITVACLRTPIAKASSFGVMGLAKDGRVLSFDEKPDHPKSDPHDPQQALVSMGIYIFNTDVLDCELRKALLQPGYGHDFGHNIIPSLLSERRVYGYVFGPTGHPGKNGYWRDVGDLDAYYEASMDLLAPEPQLNMYDKDWPIITDQKQRPGAKFVFDDDDRRGYAVDSILSAGVIVSGAYVHHSLLSFDVRIEECSEVHDSVLLPGSKVGKGCLVKKAIIGEDCIIPDGMQIGVDKELDAKRFTISDQGVVLITSEML</sequence>
<evidence type="ECO:0000259" key="10">
    <source>
        <dbReference type="Pfam" id="PF00483"/>
    </source>
</evidence>
<comment type="subunit">
    <text evidence="9">Homotetramer.</text>
</comment>
<evidence type="ECO:0000313" key="12">
    <source>
        <dbReference type="EMBL" id="TCK63365.1"/>
    </source>
</evidence>
<dbReference type="Pfam" id="PF24894">
    <property type="entry name" value="Hexapep_GlmU"/>
    <property type="match status" value="1"/>
</dbReference>
<dbReference type="CDD" id="cd04651">
    <property type="entry name" value="LbH_G1P_AT_C"/>
    <property type="match status" value="1"/>
</dbReference>
<dbReference type="EC" id="2.7.7.27" evidence="9"/>
<dbReference type="InterPro" id="IPR005836">
    <property type="entry name" value="ADP_Glu_pyroP_CS"/>
</dbReference>
<dbReference type="InterPro" id="IPR023049">
    <property type="entry name" value="GlgC_bac"/>
</dbReference>
<dbReference type="Gene3D" id="2.160.10.10">
    <property type="entry name" value="Hexapeptide repeat proteins"/>
    <property type="match status" value="1"/>
</dbReference>
<feature type="site" description="Could play a key role in the communication between the regulatory and the substrate sites" evidence="9">
    <location>
        <position position="110"/>
    </location>
</feature>
<dbReference type="PANTHER" id="PTHR43523">
    <property type="entry name" value="GLUCOSE-1-PHOSPHATE ADENYLYLTRANSFERASE-RELATED"/>
    <property type="match status" value="1"/>
</dbReference>
<feature type="binding site" evidence="9">
    <location>
        <position position="176"/>
    </location>
    <ligand>
        <name>alpha-D-glucose 1-phosphate</name>
        <dbReference type="ChEBI" id="CHEBI:58601"/>
    </ligand>
</feature>
<dbReference type="HAMAP" id="MF_00624">
    <property type="entry name" value="GlgC"/>
    <property type="match status" value="1"/>
</dbReference>
<dbReference type="PANTHER" id="PTHR43523:SF2">
    <property type="entry name" value="GLUCOSE-1-PHOSPHATE ADENYLYLTRANSFERASE"/>
    <property type="match status" value="1"/>
</dbReference>
<dbReference type="OrthoDB" id="9801810at2"/>
<dbReference type="PROSITE" id="PS00810">
    <property type="entry name" value="ADP_GLC_PYROPHOSPH_3"/>
    <property type="match status" value="1"/>
</dbReference>
<dbReference type="InterPro" id="IPR011004">
    <property type="entry name" value="Trimer_LpxA-like_sf"/>
</dbReference>
<comment type="function">
    <text evidence="9">Involved in the biosynthesis of ADP-glucose, a building block required for the elongation reactions to produce glycogen. Catalyzes the reaction between ATP and alpha-D-glucose 1-phosphate (G1P) to produce pyrophosphate and ADP-Glc.</text>
</comment>
<evidence type="ECO:0000256" key="4">
    <source>
        <dbReference type="ARBA" id="ARBA00022695"/>
    </source>
</evidence>
<dbReference type="NCBIfam" id="NF001947">
    <property type="entry name" value="PRK00725.1"/>
    <property type="match status" value="1"/>
</dbReference>
<dbReference type="InterPro" id="IPR029044">
    <property type="entry name" value="Nucleotide-diphossugar_trans"/>
</dbReference>
<dbReference type="RefSeq" id="WP_131911122.1">
    <property type="nucleotide sequence ID" value="NZ_OU594967.1"/>
</dbReference>
<dbReference type="PROSITE" id="PS00809">
    <property type="entry name" value="ADP_GLC_PYROPHOSPH_2"/>
    <property type="match status" value="1"/>
</dbReference>
<feature type="domain" description="Nucleotidyl transferase" evidence="10">
    <location>
        <begin position="20"/>
        <end position="285"/>
    </location>
</feature>
<dbReference type="UniPathway" id="UPA00164"/>
<dbReference type="InterPro" id="IPR005835">
    <property type="entry name" value="NTP_transferase_dom"/>
</dbReference>
<evidence type="ECO:0000256" key="6">
    <source>
        <dbReference type="ARBA" id="ARBA00022840"/>
    </source>
</evidence>
<keyword evidence="6 9" id="KW-0067">ATP-binding</keyword>
<dbReference type="EMBL" id="SMGD01000002">
    <property type="protein sequence ID" value="TCK63365.1"/>
    <property type="molecule type" value="Genomic_DNA"/>
</dbReference>
<keyword evidence="2 9" id="KW-0321">Glycogen metabolism</keyword>
<feature type="domain" description="Glucose-1-phosphate adenylyltransferase/Bifunctional protein GlmU-like C-terminal hexapeptide" evidence="11">
    <location>
        <begin position="308"/>
        <end position="411"/>
    </location>
</feature>